<dbReference type="CDD" id="cd05403">
    <property type="entry name" value="NT_KNTase_like"/>
    <property type="match status" value="1"/>
</dbReference>
<evidence type="ECO:0000313" key="3">
    <source>
        <dbReference type="Proteomes" id="UP000221024"/>
    </source>
</evidence>
<reference evidence="2 3" key="1">
    <citation type="submission" date="2017-10" db="EMBL/GenBank/DDBJ databases">
        <title>Draft genome of Longimonas halophila.</title>
        <authorList>
            <person name="Goh K.M."/>
            <person name="Shamsir M.S."/>
            <person name="Lim S.W."/>
        </authorList>
    </citation>
    <scope>NUCLEOTIDE SEQUENCE [LARGE SCALE GENOMIC DNA]</scope>
    <source>
        <strain evidence="2 3">KCTC 42399</strain>
    </source>
</reference>
<dbReference type="Gene3D" id="3.30.460.10">
    <property type="entry name" value="Beta Polymerase, domain 2"/>
    <property type="match status" value="1"/>
</dbReference>
<accession>A0A2H3NUY8</accession>
<dbReference type="PIRSF" id="PIRSF020217">
    <property type="entry name" value="UCP020217"/>
    <property type="match status" value="1"/>
</dbReference>
<dbReference type="OrthoDB" id="9803106at2"/>
<evidence type="ECO:0000259" key="1">
    <source>
        <dbReference type="Pfam" id="PF18765"/>
    </source>
</evidence>
<feature type="domain" description="Polymerase beta nucleotidyltransferase" evidence="1">
    <location>
        <begin position="36"/>
        <end position="119"/>
    </location>
</feature>
<sequence length="119" mass="13283">MPAFDAYRATLRKRMRRDARAQEQQRAQAQDTARQVAQWLRTTYGVKRVVLFGSIAGENTSLGPRSDIDLAVWGLDPKLYFEAVARAQDKAAPFSVDLVQAERCADSLQAVIARDGMVL</sequence>
<dbReference type="InterPro" id="IPR041633">
    <property type="entry name" value="Polbeta"/>
</dbReference>
<evidence type="ECO:0000313" key="2">
    <source>
        <dbReference type="EMBL" id="PEN08397.1"/>
    </source>
</evidence>
<organism evidence="2 3">
    <name type="scientific">Longimonas halophila</name>
    <dbReference type="NCBI Taxonomy" id="1469170"/>
    <lineage>
        <taxon>Bacteria</taxon>
        <taxon>Pseudomonadati</taxon>
        <taxon>Rhodothermota</taxon>
        <taxon>Rhodothermia</taxon>
        <taxon>Rhodothermales</taxon>
        <taxon>Salisaetaceae</taxon>
        <taxon>Longimonas</taxon>
    </lineage>
</organism>
<dbReference type="Pfam" id="PF18765">
    <property type="entry name" value="Polbeta"/>
    <property type="match status" value="1"/>
</dbReference>
<dbReference type="EMBL" id="PDEP01000003">
    <property type="protein sequence ID" value="PEN08397.1"/>
    <property type="molecule type" value="Genomic_DNA"/>
</dbReference>
<dbReference type="Proteomes" id="UP000221024">
    <property type="component" value="Unassembled WGS sequence"/>
</dbReference>
<keyword evidence="3" id="KW-1185">Reference proteome</keyword>
<dbReference type="AlphaFoldDB" id="A0A2H3NUY8"/>
<proteinExistence type="predicted"/>
<protein>
    <recommendedName>
        <fullName evidence="1">Polymerase beta nucleotidyltransferase domain-containing protein</fullName>
    </recommendedName>
</protein>
<name>A0A2H3NUY8_9BACT</name>
<dbReference type="RefSeq" id="WP_098061437.1">
    <property type="nucleotide sequence ID" value="NZ_PDEP01000003.1"/>
</dbReference>
<gene>
    <name evidence="2" type="ORF">CRI93_04600</name>
</gene>
<dbReference type="InterPro" id="IPR043519">
    <property type="entry name" value="NT_sf"/>
</dbReference>
<dbReference type="SUPFAM" id="SSF81301">
    <property type="entry name" value="Nucleotidyltransferase"/>
    <property type="match status" value="1"/>
</dbReference>
<comment type="caution">
    <text evidence="2">The sequence shown here is derived from an EMBL/GenBank/DDBJ whole genome shotgun (WGS) entry which is preliminary data.</text>
</comment>
<dbReference type="InterPro" id="IPR024700">
    <property type="entry name" value="UCP020217"/>
</dbReference>